<dbReference type="InterPro" id="IPR058625">
    <property type="entry name" value="MdtA-like_BSH"/>
</dbReference>
<feature type="coiled-coil region" evidence="4">
    <location>
        <begin position="110"/>
        <end position="183"/>
    </location>
</feature>
<evidence type="ECO:0000256" key="3">
    <source>
        <dbReference type="ARBA" id="ARBA00022448"/>
    </source>
</evidence>
<reference evidence="7 8" key="1">
    <citation type="journal article" date="2011" name="Front. Microbiol.">
        <title>Genomic signatures of strain selection and enhancement in Bacillus atrophaeus var. globigii, a historical biowarfare simulant.</title>
        <authorList>
            <person name="Gibbons H.S."/>
            <person name="Broomall S.M."/>
            <person name="McNew L.A."/>
            <person name="Daligault H."/>
            <person name="Chapman C."/>
            <person name="Bruce D."/>
            <person name="Karavis M."/>
            <person name="Krepps M."/>
            <person name="McGregor P.A."/>
            <person name="Hong C."/>
            <person name="Park K.H."/>
            <person name="Akmal A."/>
            <person name="Feldman A."/>
            <person name="Lin J.S."/>
            <person name="Chang W.E."/>
            <person name="Higgs B.W."/>
            <person name="Demirev P."/>
            <person name="Lindquist J."/>
            <person name="Liem A."/>
            <person name="Fochler E."/>
            <person name="Read T.D."/>
            <person name="Tapia R."/>
            <person name="Johnson S."/>
            <person name="Bishop-Lilly K.A."/>
            <person name="Detter C."/>
            <person name="Han C."/>
            <person name="Sozhamannan S."/>
            <person name="Rosenzweig C.N."/>
            <person name="Skowronski E.W."/>
        </authorList>
    </citation>
    <scope>NUCLEOTIDE SEQUENCE [LARGE SCALE GENOMIC DNA]</scope>
    <source>
        <strain evidence="7 8">PIT1</strain>
    </source>
</reference>
<feature type="domain" description="Multidrug resistance protein MdtA-like barrel-sandwich hybrid" evidence="5">
    <location>
        <begin position="68"/>
        <end position="207"/>
    </location>
</feature>
<organism evidence="7 8">
    <name type="scientific">Pseudidiomarina taiwanensis</name>
    <dbReference type="NCBI Taxonomy" id="337250"/>
    <lineage>
        <taxon>Bacteria</taxon>
        <taxon>Pseudomonadati</taxon>
        <taxon>Pseudomonadota</taxon>
        <taxon>Gammaproteobacteria</taxon>
        <taxon>Alteromonadales</taxon>
        <taxon>Idiomarinaceae</taxon>
        <taxon>Pseudidiomarina</taxon>
    </lineage>
</organism>
<dbReference type="AlphaFoldDB" id="A0A432ZMG3"/>
<dbReference type="SUPFAM" id="SSF111369">
    <property type="entry name" value="HlyD-like secretion proteins"/>
    <property type="match status" value="1"/>
</dbReference>
<dbReference type="NCBIfam" id="TIGR01730">
    <property type="entry name" value="RND_mfp"/>
    <property type="match status" value="1"/>
</dbReference>
<evidence type="ECO:0000259" key="6">
    <source>
        <dbReference type="Pfam" id="PF25967"/>
    </source>
</evidence>
<evidence type="ECO:0000259" key="5">
    <source>
        <dbReference type="Pfam" id="PF25917"/>
    </source>
</evidence>
<proteinExistence type="inferred from homology"/>
<evidence type="ECO:0000313" key="7">
    <source>
        <dbReference type="EMBL" id="RUO79079.1"/>
    </source>
</evidence>
<name>A0A432ZMG3_9GAMM</name>
<keyword evidence="4" id="KW-0175">Coiled coil</keyword>
<dbReference type="Gene3D" id="1.10.287.470">
    <property type="entry name" value="Helix hairpin bin"/>
    <property type="match status" value="1"/>
</dbReference>
<dbReference type="Gene3D" id="2.40.420.20">
    <property type="match status" value="1"/>
</dbReference>
<protein>
    <submittedName>
        <fullName evidence="7">Efflux RND transporter periplasmic adaptor subunit</fullName>
    </submittedName>
</protein>
<dbReference type="InterPro" id="IPR058627">
    <property type="entry name" value="MdtA-like_C"/>
</dbReference>
<dbReference type="Pfam" id="PF25917">
    <property type="entry name" value="BSH_RND"/>
    <property type="match status" value="1"/>
</dbReference>
<dbReference type="Proteomes" id="UP000288279">
    <property type="component" value="Unassembled WGS sequence"/>
</dbReference>
<keyword evidence="3" id="KW-0813">Transport</keyword>
<evidence type="ECO:0000256" key="1">
    <source>
        <dbReference type="ARBA" id="ARBA00004196"/>
    </source>
</evidence>
<dbReference type="GO" id="GO:1990281">
    <property type="term" value="C:efflux pump complex"/>
    <property type="evidence" value="ECO:0007669"/>
    <property type="project" value="TreeGrafter"/>
</dbReference>
<comment type="similarity">
    <text evidence="2">Belongs to the membrane fusion protein (MFP) (TC 8.A.1) family.</text>
</comment>
<dbReference type="PANTHER" id="PTHR30469:SF12">
    <property type="entry name" value="MULTIDRUG RESISTANCE PROTEIN MDTA"/>
    <property type="match status" value="1"/>
</dbReference>
<feature type="domain" description="Multidrug resistance protein MdtA-like C-terminal permuted SH3" evidence="6">
    <location>
        <begin position="326"/>
        <end position="367"/>
    </location>
</feature>
<comment type="caution">
    <text evidence="7">The sequence shown here is derived from an EMBL/GenBank/DDBJ whole genome shotgun (WGS) entry which is preliminary data.</text>
</comment>
<dbReference type="Gene3D" id="2.40.30.170">
    <property type="match status" value="1"/>
</dbReference>
<evidence type="ECO:0000256" key="2">
    <source>
        <dbReference type="ARBA" id="ARBA00009477"/>
    </source>
</evidence>
<dbReference type="RefSeq" id="WP_126824387.1">
    <property type="nucleotide sequence ID" value="NZ_PIQG01000001.1"/>
</dbReference>
<comment type="subcellular location">
    <subcellularLocation>
        <location evidence="1">Cell envelope</location>
    </subcellularLocation>
</comment>
<keyword evidence="8" id="KW-1185">Reference proteome</keyword>
<evidence type="ECO:0000313" key="8">
    <source>
        <dbReference type="Proteomes" id="UP000288279"/>
    </source>
</evidence>
<gene>
    <name evidence="7" type="ORF">CWI83_00735</name>
</gene>
<accession>A0A432ZMG3</accession>
<dbReference type="Gene3D" id="2.40.50.100">
    <property type="match status" value="1"/>
</dbReference>
<dbReference type="GO" id="GO:0015562">
    <property type="term" value="F:efflux transmembrane transporter activity"/>
    <property type="evidence" value="ECO:0007669"/>
    <property type="project" value="TreeGrafter"/>
</dbReference>
<dbReference type="PANTHER" id="PTHR30469">
    <property type="entry name" value="MULTIDRUG RESISTANCE PROTEIN MDTA"/>
    <property type="match status" value="1"/>
</dbReference>
<dbReference type="EMBL" id="PIQG01000001">
    <property type="protein sequence ID" value="RUO79079.1"/>
    <property type="molecule type" value="Genomic_DNA"/>
</dbReference>
<dbReference type="InterPro" id="IPR006143">
    <property type="entry name" value="RND_pump_MFP"/>
</dbReference>
<sequence length="399" mass="43547">MALKKRALLPPLIILSAILIVVVLSALKPEPPKRSNARPPALVDVLEVYPQDQQYVVAGQGNVMPKRMTTLNAQVSGQVIEVSDKYVNGGFFKQGETLIQIDPSDYRVAVQSAEASLAQARAALAEESARAKVAKEEWESLQLGEIPALGIREPQVASALAAVKSAEAALAKAKRDLERTAIKAPFAGILQNKNAELGQFITMNTQVGQLLGTDVAEVRVPLSDRDLAYLYLPEQFDQISQTPEVMLYSNVAGEAQRWRGHLTRSEGILDSNSRVIYGVVEVIDPYNLASEQHATPLRFGRFVQLDIEGIVAKGVYEVPRYAQFSNGNVWVVNDARELEAREVVIDRAEENTLYISEGLQPGDKVVLTQLVNALPGQKVRLATDPVPAQAELPNNPNEG</sequence>
<dbReference type="Pfam" id="PF25967">
    <property type="entry name" value="RND-MFP_C"/>
    <property type="match status" value="1"/>
</dbReference>
<evidence type="ECO:0000256" key="4">
    <source>
        <dbReference type="SAM" id="Coils"/>
    </source>
</evidence>
<dbReference type="OrthoDB" id="5730196at2"/>